<dbReference type="RefSeq" id="WP_089079460.1">
    <property type="nucleotide sequence ID" value="NZ_VFPJ01000001.1"/>
</dbReference>
<name>A0A543FZJ9_9FLAO</name>
<comment type="caution">
    <text evidence="1">The sequence shown here is derived from an EMBL/GenBank/DDBJ whole genome shotgun (WGS) entry which is preliminary data.</text>
</comment>
<evidence type="ECO:0000313" key="2">
    <source>
        <dbReference type="Proteomes" id="UP000320773"/>
    </source>
</evidence>
<gene>
    <name evidence="1" type="ORF">BC670_0031</name>
</gene>
<dbReference type="PROSITE" id="PS51257">
    <property type="entry name" value="PROKAR_LIPOPROTEIN"/>
    <property type="match status" value="1"/>
</dbReference>
<sequence length="180" mass="20278">MKNLLKIITFFLATLTLSCCNKDDDPQPVSELEKLPPATQTGANKIGCLLDGKAFLPGNYNNSKNCFYQFTGGEYYFVVGFDNKDSNFNLYGITVGTQKKQIQQSVSYDLFEHIDGNASGIYTFNTLNNYTSNTHTGKLTITKLDTVNHIVSGTFWFDILDTYGVVHQIRDGRFDMQYTN</sequence>
<proteinExistence type="predicted"/>
<dbReference type="Proteomes" id="UP000320773">
    <property type="component" value="Unassembled WGS sequence"/>
</dbReference>
<dbReference type="EMBL" id="VFPJ01000001">
    <property type="protein sequence ID" value="TQM39257.1"/>
    <property type="molecule type" value="Genomic_DNA"/>
</dbReference>
<accession>A0A543FZJ9</accession>
<evidence type="ECO:0000313" key="1">
    <source>
        <dbReference type="EMBL" id="TQM39257.1"/>
    </source>
</evidence>
<dbReference type="AlphaFoldDB" id="A0A543FZJ9"/>
<protein>
    <recommendedName>
        <fullName evidence="3">Lipoprotein</fullName>
    </recommendedName>
</protein>
<reference evidence="1 2" key="1">
    <citation type="submission" date="2019-06" db="EMBL/GenBank/DDBJ databases">
        <title>Genomic Encyclopedia of Archaeal and Bacterial Type Strains, Phase II (KMG-II): from individual species to whole genera.</title>
        <authorList>
            <person name="Goeker M."/>
        </authorList>
    </citation>
    <scope>NUCLEOTIDE SEQUENCE [LARGE SCALE GENOMIC DNA]</scope>
    <source>
        <strain evidence="1 2">DSM 24789</strain>
    </source>
</reference>
<evidence type="ECO:0008006" key="3">
    <source>
        <dbReference type="Google" id="ProtNLM"/>
    </source>
</evidence>
<organism evidence="1 2">
    <name type="scientific">Flavobacterium branchiophilum</name>
    <dbReference type="NCBI Taxonomy" id="55197"/>
    <lineage>
        <taxon>Bacteria</taxon>
        <taxon>Pseudomonadati</taxon>
        <taxon>Bacteroidota</taxon>
        <taxon>Flavobacteriia</taxon>
        <taxon>Flavobacteriales</taxon>
        <taxon>Flavobacteriaceae</taxon>
        <taxon>Flavobacterium</taxon>
    </lineage>
</organism>